<name>A0AAN7CUE1_9PEZI</name>
<dbReference type="PANTHER" id="PTHR32385">
    <property type="entry name" value="MANNOSYL PHOSPHORYLINOSITOL CERAMIDE SYNTHASE"/>
    <property type="match status" value="1"/>
</dbReference>
<feature type="transmembrane region" description="Helical" evidence="7">
    <location>
        <begin position="294"/>
        <end position="316"/>
    </location>
</feature>
<keyword evidence="3" id="KW-0808">Transferase</keyword>
<comment type="caution">
    <text evidence="8">The sequence shown here is derived from an EMBL/GenBank/DDBJ whole genome shotgun (WGS) entry which is preliminary data.</text>
</comment>
<evidence type="ECO:0000256" key="7">
    <source>
        <dbReference type="SAM" id="Phobius"/>
    </source>
</evidence>
<dbReference type="Proteomes" id="UP001303647">
    <property type="component" value="Unassembled WGS sequence"/>
</dbReference>
<keyword evidence="4 7" id="KW-0812">Transmembrane</keyword>
<comment type="similarity">
    <text evidence="2">Belongs to the glycosyltransferase 32 family.</text>
</comment>
<dbReference type="GO" id="GO:0016020">
    <property type="term" value="C:membrane"/>
    <property type="evidence" value="ECO:0007669"/>
    <property type="project" value="UniProtKB-SubCell"/>
</dbReference>
<gene>
    <name evidence="8" type="ORF">C7999DRAFT_41572</name>
</gene>
<accession>A0AAN7CUE1</accession>
<evidence type="ECO:0000256" key="1">
    <source>
        <dbReference type="ARBA" id="ARBA00004370"/>
    </source>
</evidence>
<evidence type="ECO:0000256" key="4">
    <source>
        <dbReference type="ARBA" id="ARBA00022692"/>
    </source>
</evidence>
<comment type="subcellular location">
    <subcellularLocation>
        <location evidence="1">Membrane</location>
    </subcellularLocation>
</comment>
<dbReference type="SUPFAM" id="SSF53448">
    <property type="entry name" value="Nucleotide-diphospho-sugar transferases"/>
    <property type="match status" value="1"/>
</dbReference>
<evidence type="ECO:0000256" key="6">
    <source>
        <dbReference type="ARBA" id="ARBA00023136"/>
    </source>
</evidence>
<dbReference type="EMBL" id="MU857661">
    <property type="protein sequence ID" value="KAK4247043.1"/>
    <property type="molecule type" value="Genomic_DNA"/>
</dbReference>
<protein>
    <submittedName>
        <fullName evidence="8">Glycosyltransferase</fullName>
    </submittedName>
</protein>
<dbReference type="PANTHER" id="PTHR32385:SF20">
    <property type="entry name" value="MANNOSYL PHOSPHORYLINOSITOL CERAMIDE SYNTHASE CSH1-RELATED"/>
    <property type="match status" value="1"/>
</dbReference>
<evidence type="ECO:0000313" key="8">
    <source>
        <dbReference type="EMBL" id="KAK4247043.1"/>
    </source>
</evidence>
<dbReference type="InterPro" id="IPR029044">
    <property type="entry name" value="Nucleotide-diphossugar_trans"/>
</dbReference>
<organism evidence="8 9">
    <name type="scientific">Corynascus novoguineensis</name>
    <dbReference type="NCBI Taxonomy" id="1126955"/>
    <lineage>
        <taxon>Eukaryota</taxon>
        <taxon>Fungi</taxon>
        <taxon>Dikarya</taxon>
        <taxon>Ascomycota</taxon>
        <taxon>Pezizomycotina</taxon>
        <taxon>Sordariomycetes</taxon>
        <taxon>Sordariomycetidae</taxon>
        <taxon>Sordariales</taxon>
        <taxon>Chaetomiaceae</taxon>
        <taxon>Corynascus</taxon>
    </lineage>
</organism>
<evidence type="ECO:0000256" key="2">
    <source>
        <dbReference type="ARBA" id="ARBA00009003"/>
    </source>
</evidence>
<dbReference type="AlphaFoldDB" id="A0AAN7CUE1"/>
<evidence type="ECO:0000256" key="5">
    <source>
        <dbReference type="ARBA" id="ARBA00022989"/>
    </source>
</evidence>
<dbReference type="Gene3D" id="3.90.550.20">
    <property type="match status" value="1"/>
</dbReference>
<sequence>MRIPLRLSFAIWAIALVTLLGYVISRLLFFKSIFFEHSGIRLTQPEVAAAAEDSAGLNGEREQKIPNIIHHVFHNWRTPGNDTLPADMAAMRQTCMDTNPTFDFKLWTENESRDFIEREYPWFLNTYDGYRYPVQRVDAVRYFIMQHYGGIYMDLDNGCKTDLTPLLYYPLWVTDGGRGALSNNILGSRPDHPFWHHLTLSLLPYDWKWPLPFVTIMYASGQWFLTAMWEEYHALLPKPDAGGSPPKHEHRLYRIMMDMAPDADPWVFFSHQEGGGGTWNNWDNQLFTAIGDHLILFFSVLFAGIWLVVWLGLRFLRRYRQRGYTRIKNRPGSSVV</sequence>
<dbReference type="Pfam" id="PF04488">
    <property type="entry name" value="Gly_transf_sug"/>
    <property type="match status" value="1"/>
</dbReference>
<keyword evidence="6 7" id="KW-0472">Membrane</keyword>
<reference evidence="8" key="1">
    <citation type="journal article" date="2023" name="Mol. Phylogenet. Evol.">
        <title>Genome-scale phylogeny and comparative genomics of the fungal order Sordariales.</title>
        <authorList>
            <person name="Hensen N."/>
            <person name="Bonometti L."/>
            <person name="Westerberg I."/>
            <person name="Brannstrom I.O."/>
            <person name="Guillou S."/>
            <person name="Cros-Aarteil S."/>
            <person name="Calhoun S."/>
            <person name="Haridas S."/>
            <person name="Kuo A."/>
            <person name="Mondo S."/>
            <person name="Pangilinan J."/>
            <person name="Riley R."/>
            <person name="LaButti K."/>
            <person name="Andreopoulos B."/>
            <person name="Lipzen A."/>
            <person name="Chen C."/>
            <person name="Yan M."/>
            <person name="Daum C."/>
            <person name="Ng V."/>
            <person name="Clum A."/>
            <person name="Steindorff A."/>
            <person name="Ohm R.A."/>
            <person name="Martin F."/>
            <person name="Silar P."/>
            <person name="Natvig D.O."/>
            <person name="Lalanne C."/>
            <person name="Gautier V."/>
            <person name="Ament-Velasquez S.L."/>
            <person name="Kruys A."/>
            <person name="Hutchinson M.I."/>
            <person name="Powell A.J."/>
            <person name="Barry K."/>
            <person name="Miller A.N."/>
            <person name="Grigoriev I.V."/>
            <person name="Debuchy R."/>
            <person name="Gladieux P."/>
            <person name="Hiltunen Thoren M."/>
            <person name="Johannesson H."/>
        </authorList>
    </citation>
    <scope>NUCLEOTIDE SEQUENCE</scope>
    <source>
        <strain evidence="8">CBS 359.72</strain>
    </source>
</reference>
<dbReference type="InterPro" id="IPR007577">
    <property type="entry name" value="GlycoTrfase_DXD_sugar-bd_CS"/>
</dbReference>
<evidence type="ECO:0000256" key="3">
    <source>
        <dbReference type="ARBA" id="ARBA00022679"/>
    </source>
</evidence>
<proteinExistence type="inferred from homology"/>
<dbReference type="GO" id="GO:0051999">
    <property type="term" value="P:mannosyl-inositol phosphorylceramide biosynthetic process"/>
    <property type="evidence" value="ECO:0007669"/>
    <property type="project" value="TreeGrafter"/>
</dbReference>
<keyword evidence="5 7" id="KW-1133">Transmembrane helix</keyword>
<reference evidence="8" key="2">
    <citation type="submission" date="2023-05" db="EMBL/GenBank/DDBJ databases">
        <authorList>
            <consortium name="Lawrence Berkeley National Laboratory"/>
            <person name="Steindorff A."/>
            <person name="Hensen N."/>
            <person name="Bonometti L."/>
            <person name="Westerberg I."/>
            <person name="Brannstrom I.O."/>
            <person name="Guillou S."/>
            <person name="Cros-Aarteil S."/>
            <person name="Calhoun S."/>
            <person name="Haridas S."/>
            <person name="Kuo A."/>
            <person name="Mondo S."/>
            <person name="Pangilinan J."/>
            <person name="Riley R."/>
            <person name="Labutti K."/>
            <person name="Andreopoulos B."/>
            <person name="Lipzen A."/>
            <person name="Chen C."/>
            <person name="Yanf M."/>
            <person name="Daum C."/>
            <person name="Ng V."/>
            <person name="Clum A."/>
            <person name="Ohm R."/>
            <person name="Martin F."/>
            <person name="Silar P."/>
            <person name="Natvig D."/>
            <person name="Lalanne C."/>
            <person name="Gautier V."/>
            <person name="Ament-Velasquez S.L."/>
            <person name="Kruys A."/>
            <person name="Hutchinson M.I."/>
            <person name="Powell A.J."/>
            <person name="Barry K."/>
            <person name="Miller A.N."/>
            <person name="Grigoriev I.V."/>
            <person name="Debuchy R."/>
            <person name="Gladieux P."/>
            <person name="Thoren M.H."/>
            <person name="Johannesson H."/>
        </authorList>
    </citation>
    <scope>NUCLEOTIDE SEQUENCE</scope>
    <source>
        <strain evidence="8">CBS 359.72</strain>
    </source>
</reference>
<evidence type="ECO:0000313" key="9">
    <source>
        <dbReference type="Proteomes" id="UP001303647"/>
    </source>
</evidence>
<keyword evidence="9" id="KW-1185">Reference proteome</keyword>
<dbReference type="GO" id="GO:0000030">
    <property type="term" value="F:mannosyltransferase activity"/>
    <property type="evidence" value="ECO:0007669"/>
    <property type="project" value="TreeGrafter"/>
</dbReference>
<dbReference type="InterPro" id="IPR051706">
    <property type="entry name" value="Glycosyltransferase_domain"/>
</dbReference>